<name>A0A6N4VCA6_9MYCO</name>
<dbReference type="InterPro" id="IPR010419">
    <property type="entry name" value="CO_DH_gsu"/>
</dbReference>
<proteinExistence type="predicted"/>
<dbReference type="InterPro" id="IPR023393">
    <property type="entry name" value="START-like_dom_sf"/>
</dbReference>
<dbReference type="EMBL" id="AP022570">
    <property type="protein sequence ID" value="BBX51753.1"/>
    <property type="molecule type" value="Genomic_DNA"/>
</dbReference>
<dbReference type="CDD" id="cd07823">
    <property type="entry name" value="SRPBCC_5"/>
    <property type="match status" value="1"/>
</dbReference>
<dbReference type="SUPFAM" id="SSF55961">
    <property type="entry name" value="Bet v1-like"/>
    <property type="match status" value="1"/>
</dbReference>
<dbReference type="PANTHER" id="PTHR38588">
    <property type="entry name" value="BLL0334 PROTEIN"/>
    <property type="match status" value="1"/>
</dbReference>
<dbReference type="KEGG" id="mpof:MPOR_27790"/>
<organism evidence="1 2">
    <name type="scientific">Mycolicibacterium poriferae</name>
    <dbReference type="NCBI Taxonomy" id="39694"/>
    <lineage>
        <taxon>Bacteria</taxon>
        <taxon>Bacillati</taxon>
        <taxon>Actinomycetota</taxon>
        <taxon>Actinomycetes</taxon>
        <taxon>Mycobacteriales</taxon>
        <taxon>Mycobacteriaceae</taxon>
        <taxon>Mycolicibacterium</taxon>
    </lineage>
</organism>
<accession>A0A6N4VCA6</accession>
<dbReference type="Pfam" id="PF06240">
    <property type="entry name" value="COXG"/>
    <property type="match status" value="1"/>
</dbReference>
<protein>
    <submittedName>
        <fullName evidence="1">Carbon monoxide dehydrogenase subunit G</fullName>
    </submittedName>
</protein>
<reference evidence="1 2" key="1">
    <citation type="journal article" date="2019" name="Emerg. Microbes Infect.">
        <title>Comprehensive subspecies identification of 175 nontuberculous mycobacteria species based on 7547 genomic profiles.</title>
        <authorList>
            <person name="Matsumoto Y."/>
            <person name="Kinjo T."/>
            <person name="Motooka D."/>
            <person name="Nabeya D."/>
            <person name="Jung N."/>
            <person name="Uechi K."/>
            <person name="Horii T."/>
            <person name="Iida T."/>
            <person name="Fujita J."/>
            <person name="Nakamura S."/>
        </authorList>
    </citation>
    <scope>NUCLEOTIDE SEQUENCE [LARGE SCALE GENOMIC DNA]</scope>
    <source>
        <strain evidence="1 2">JCM 12603</strain>
    </source>
</reference>
<dbReference type="AlphaFoldDB" id="A0A6N4VCA6"/>
<dbReference type="PANTHER" id="PTHR38588:SF1">
    <property type="entry name" value="BLL0334 PROTEIN"/>
    <property type="match status" value="1"/>
</dbReference>
<evidence type="ECO:0000313" key="2">
    <source>
        <dbReference type="Proteomes" id="UP000466785"/>
    </source>
</evidence>
<keyword evidence="2" id="KW-1185">Reference proteome</keyword>
<dbReference type="Gene3D" id="3.30.530.20">
    <property type="match status" value="1"/>
</dbReference>
<evidence type="ECO:0000313" key="1">
    <source>
        <dbReference type="EMBL" id="BBX51753.1"/>
    </source>
</evidence>
<sequence length="202" mass="21695">MQLVNEFAVEAPLHATWAVLTDIPTVIGCIPGAELERRDGDDYHARVAVKVGPVGVTLVGTATLAHQDDEAREMVVRGNARDRKGNGSTEATVRLVARDDGDKSVVTVTTDVELSGRIAQFGRAVIVQVSNRIIGQFVARLDGVLAGENDATTAAVEKRLPVSRIHRPYDWITVLANGFAGLALGVAVGRWLDLLSARPLRR</sequence>
<dbReference type="Proteomes" id="UP000466785">
    <property type="component" value="Chromosome"/>
</dbReference>
<gene>
    <name evidence="1" type="ORF">MPOR_27790</name>
</gene>
<dbReference type="RefSeq" id="WP_163674505.1">
    <property type="nucleotide sequence ID" value="NZ_AP022570.1"/>
</dbReference>